<organism evidence="1 2">
    <name type="scientific">Thalassococcus profundi</name>
    <dbReference type="NCBI Taxonomy" id="2282382"/>
    <lineage>
        <taxon>Bacteria</taxon>
        <taxon>Pseudomonadati</taxon>
        <taxon>Pseudomonadota</taxon>
        <taxon>Alphaproteobacteria</taxon>
        <taxon>Rhodobacterales</taxon>
        <taxon>Roseobacteraceae</taxon>
        <taxon>Thalassococcus</taxon>
    </lineage>
</organism>
<keyword evidence="2" id="KW-1185">Reference proteome</keyword>
<dbReference type="Proteomes" id="UP000253977">
    <property type="component" value="Unassembled WGS sequence"/>
</dbReference>
<comment type="caution">
    <text evidence="1">The sequence shown here is derived from an EMBL/GenBank/DDBJ whole genome shotgun (WGS) entry which is preliminary data.</text>
</comment>
<dbReference type="Pfam" id="PF08809">
    <property type="entry name" value="DUF1799"/>
    <property type="match status" value="1"/>
</dbReference>
<evidence type="ECO:0000313" key="2">
    <source>
        <dbReference type="Proteomes" id="UP000253977"/>
    </source>
</evidence>
<proteinExistence type="predicted"/>
<sequence length="95" mass="10250">MAKDAAFFGIPLELLTADRRDDDGVWPDHVAALRAFLAVQSQWRVTLGPRGCVHHGLDYAGAEAGLRLAGIDPDPDLWTQVRIIESGAEAALNEA</sequence>
<evidence type="ECO:0000313" key="1">
    <source>
        <dbReference type="EMBL" id="RDD64985.1"/>
    </source>
</evidence>
<dbReference type="EMBL" id="QPMK01000016">
    <property type="protein sequence ID" value="RDD64985.1"/>
    <property type="molecule type" value="Genomic_DNA"/>
</dbReference>
<dbReference type="OrthoDB" id="7363705at2"/>
<reference evidence="1 2" key="1">
    <citation type="submission" date="2018-07" db="EMBL/GenBank/DDBJ databases">
        <title>Thalassococcus profundi sp. nov., a marine bacterium isolated from deep seawater of Okinawa Trough.</title>
        <authorList>
            <person name="Yu M."/>
        </authorList>
    </citation>
    <scope>NUCLEOTIDE SEQUENCE [LARGE SCALE GENOMIC DNA]</scope>
    <source>
        <strain evidence="1 2">WRAS1</strain>
    </source>
</reference>
<dbReference type="AlphaFoldDB" id="A0A369TKR0"/>
<name>A0A369TKR0_9RHOB</name>
<dbReference type="InterPro" id="IPR014915">
    <property type="entry name" value="Phage_TLS_TfmB"/>
</dbReference>
<accession>A0A369TKR0</accession>
<gene>
    <name evidence="1" type="ORF">DU478_17440</name>
</gene>
<protein>
    <submittedName>
        <fullName evidence="1">Uncharacterized protein</fullName>
    </submittedName>
</protein>